<organism evidence="1 2">
    <name type="scientific">Legionella fallonii LLAP-10</name>
    <dbReference type="NCBI Taxonomy" id="1212491"/>
    <lineage>
        <taxon>Bacteria</taxon>
        <taxon>Pseudomonadati</taxon>
        <taxon>Pseudomonadota</taxon>
        <taxon>Gammaproteobacteria</taxon>
        <taxon>Legionellales</taxon>
        <taxon>Legionellaceae</taxon>
        <taxon>Legionella</taxon>
    </lineage>
</organism>
<reference evidence="2" key="1">
    <citation type="submission" date="2014-09" db="EMBL/GenBank/DDBJ databases">
        <authorList>
            <person name="Gomez-Valero L."/>
        </authorList>
    </citation>
    <scope>NUCLEOTIDE SEQUENCE [LARGE SCALE GENOMIC DNA]</scope>
    <source>
        <strain evidence="2">ATCC700992</strain>
    </source>
</reference>
<dbReference type="HOGENOM" id="CLU_2752880_0_0_6"/>
<evidence type="ECO:0000313" key="2">
    <source>
        <dbReference type="Proteomes" id="UP000032430"/>
    </source>
</evidence>
<keyword evidence="2" id="KW-1185">Reference proteome</keyword>
<accession>A0A098G170</accession>
<name>A0A098G170_9GAMM</name>
<dbReference type="EMBL" id="LN614827">
    <property type="protein sequence ID" value="CEG56228.1"/>
    <property type="molecule type" value="Genomic_DNA"/>
</dbReference>
<dbReference type="KEGG" id="lfa:LFA_0779"/>
<gene>
    <name evidence="1" type="ORF">LFA_0779</name>
</gene>
<evidence type="ECO:0000313" key="1">
    <source>
        <dbReference type="EMBL" id="CEG56228.1"/>
    </source>
</evidence>
<dbReference type="STRING" id="1212491.LFA_0779"/>
<protein>
    <submittedName>
        <fullName evidence="1">Uncharacterized protein</fullName>
    </submittedName>
</protein>
<dbReference type="AlphaFoldDB" id="A0A098G170"/>
<sequence length="70" mass="7997">MTIPEALDDSNSEVEGFSLQPNVIKLYTNRFYFVIVALHNSSIEVIDEEISPCLSKLHSNPAQKKLKFRM</sequence>
<dbReference type="Proteomes" id="UP000032430">
    <property type="component" value="Chromosome I"/>
</dbReference>
<proteinExistence type="predicted"/>